<feature type="compositionally biased region" description="Basic and acidic residues" evidence="2">
    <location>
        <begin position="25"/>
        <end position="35"/>
    </location>
</feature>
<feature type="region of interest" description="Disordered" evidence="2">
    <location>
        <begin position="476"/>
        <end position="523"/>
    </location>
</feature>
<feature type="compositionally biased region" description="Basic and acidic residues" evidence="2">
    <location>
        <begin position="479"/>
        <end position="492"/>
    </location>
</feature>
<feature type="compositionally biased region" description="Acidic residues" evidence="2">
    <location>
        <begin position="15"/>
        <end position="24"/>
    </location>
</feature>
<evidence type="ECO:0000313" key="3">
    <source>
        <dbReference type="EMBL" id="CAI2372331.1"/>
    </source>
</evidence>
<accession>A0AAD1UQD7</accession>
<dbReference type="EMBL" id="CAMPGE010013612">
    <property type="protein sequence ID" value="CAI2372331.1"/>
    <property type="molecule type" value="Genomic_DNA"/>
</dbReference>
<feature type="compositionally biased region" description="Low complexity" evidence="2">
    <location>
        <begin position="554"/>
        <end position="566"/>
    </location>
</feature>
<dbReference type="Proteomes" id="UP001295684">
    <property type="component" value="Unassembled WGS sequence"/>
</dbReference>
<name>A0AAD1UQD7_EUPCR</name>
<evidence type="ECO:0000256" key="1">
    <source>
        <dbReference type="SAM" id="Coils"/>
    </source>
</evidence>
<feature type="region of interest" description="Disordered" evidence="2">
    <location>
        <begin position="325"/>
        <end position="389"/>
    </location>
</feature>
<keyword evidence="1" id="KW-0175">Coiled coil</keyword>
<feature type="compositionally biased region" description="Basic and acidic residues" evidence="2">
    <location>
        <begin position="339"/>
        <end position="348"/>
    </location>
</feature>
<feature type="region of interest" description="Disordered" evidence="2">
    <location>
        <begin position="1"/>
        <end position="35"/>
    </location>
</feature>
<gene>
    <name evidence="3" type="ORF">ECRASSUSDP1_LOCUS13660</name>
</gene>
<organism evidence="3 4">
    <name type="scientific">Euplotes crassus</name>
    <dbReference type="NCBI Taxonomy" id="5936"/>
    <lineage>
        <taxon>Eukaryota</taxon>
        <taxon>Sar</taxon>
        <taxon>Alveolata</taxon>
        <taxon>Ciliophora</taxon>
        <taxon>Intramacronucleata</taxon>
        <taxon>Spirotrichea</taxon>
        <taxon>Hypotrichia</taxon>
        <taxon>Euplotida</taxon>
        <taxon>Euplotidae</taxon>
        <taxon>Moneuplotes</taxon>
    </lineage>
</organism>
<feature type="compositionally biased region" description="Basic and acidic residues" evidence="2">
    <location>
        <begin position="375"/>
        <end position="389"/>
    </location>
</feature>
<dbReference type="AlphaFoldDB" id="A0AAD1UQD7"/>
<evidence type="ECO:0000256" key="2">
    <source>
        <dbReference type="SAM" id="MobiDB-lite"/>
    </source>
</evidence>
<feature type="region of interest" description="Disordered" evidence="2">
    <location>
        <begin position="549"/>
        <end position="578"/>
    </location>
</feature>
<feature type="coiled-coil region" evidence="1">
    <location>
        <begin position="284"/>
        <end position="318"/>
    </location>
</feature>
<sequence>MYTYQPLSHQKEPSVSDEDNLYDMEEPRDLEQELNRYPRERYLKRLILQNRELKKDAPQFSKSKKTLEGFDESANLLQNPKKSIANPNEESERTFDYHIEEEVNPEEYPQRENYNSIFATPNNHQASPFEKQLRLADYDGEIPPSILNRGDTDSKPCSSGISSLISLQRGERNFCDTYLVHKETNRSSVLTSHDDSREKDPFCIAEDASNQPSSRNQNFSKAREDTICKLLNLTDSKVKDTEQKQRETQVEEPQEETHVIRANRNQYRGFEKNDRIDFHPKNERNNTEILLQETQNLLEEYKKKYQTKEVEKDVKESRNVVVFKPQPSINSRPSSMNPKKTDTFKSPEIKVNGNPKNRYKRCFDSAEPPKYLTSSDKKKGARENTEKSKGYLHESYKRYSSKDRPVYKIINGKVIRIDPNNPKKQDSAVKPKYTIYKTIEHPKIVITDFNETKAGMCWPANLNTPREAKLMSHISTRIGTRENYRDRREKSNTKSLKKVSPQKGASKNSWASQTNSNSKGPMLQEIDTFSEFSEEKRYLKKKMIYQKERKEVYSSQSRKSTKSSSLRTKKNSCKASQLSRVAYRSPAVNGHKPCVTRNTGSKLSSMMAKYGNKIKTNITTKFSNDKMCQYSKNTETQSDKNNLYFMPEKVCPDDPSEKSHNTTIQVKTEQDDYLRIRDYDSQPEIVPSWRRARAQRNYMSAHEGSESGSVTRSIHDRNMSRTGSIEAQSRHAWSQIDPDEHKNLQIRSQYRPISQNLNQSINTQISKNRYESGNNRNYFQIY</sequence>
<protein>
    <submittedName>
        <fullName evidence="3">Uncharacterized protein</fullName>
    </submittedName>
</protein>
<keyword evidence="4" id="KW-1185">Reference proteome</keyword>
<comment type="caution">
    <text evidence="3">The sequence shown here is derived from an EMBL/GenBank/DDBJ whole genome shotgun (WGS) entry which is preliminary data.</text>
</comment>
<proteinExistence type="predicted"/>
<feature type="compositionally biased region" description="Polar residues" evidence="2">
    <location>
        <begin position="327"/>
        <end position="338"/>
    </location>
</feature>
<reference evidence="3" key="1">
    <citation type="submission" date="2023-07" db="EMBL/GenBank/DDBJ databases">
        <authorList>
            <consortium name="AG Swart"/>
            <person name="Singh M."/>
            <person name="Singh A."/>
            <person name="Seah K."/>
            <person name="Emmerich C."/>
        </authorList>
    </citation>
    <scope>NUCLEOTIDE SEQUENCE</scope>
    <source>
        <strain evidence="3">DP1</strain>
    </source>
</reference>
<evidence type="ECO:0000313" key="4">
    <source>
        <dbReference type="Proteomes" id="UP001295684"/>
    </source>
</evidence>
<feature type="compositionally biased region" description="Polar residues" evidence="2">
    <location>
        <begin position="503"/>
        <end position="519"/>
    </location>
</feature>